<dbReference type="Proteomes" id="UP000199258">
    <property type="component" value="Unassembled WGS sequence"/>
</dbReference>
<evidence type="ECO:0000256" key="9">
    <source>
        <dbReference type="SAM" id="MobiDB-lite"/>
    </source>
</evidence>
<evidence type="ECO:0000256" key="6">
    <source>
        <dbReference type="ARBA" id="ARBA00022989"/>
    </source>
</evidence>
<accession>A0A1G8PXF3</accession>
<reference evidence="11 12" key="1">
    <citation type="submission" date="2016-10" db="EMBL/GenBank/DDBJ databases">
        <authorList>
            <person name="de Groot N.N."/>
        </authorList>
    </citation>
    <scope>NUCLEOTIDE SEQUENCE [LARGE SCALE GENOMIC DNA]</scope>
    <source>
        <strain evidence="11 12">NP_1H</strain>
    </source>
</reference>
<evidence type="ECO:0000256" key="3">
    <source>
        <dbReference type="ARBA" id="ARBA00022475"/>
    </source>
</evidence>
<protein>
    <submittedName>
        <fullName evidence="11">Binding-protein-dependent transport system inner membrane component</fullName>
    </submittedName>
</protein>
<feature type="transmembrane region" description="Helical" evidence="8">
    <location>
        <begin position="78"/>
        <end position="99"/>
    </location>
</feature>
<comment type="subcellular location">
    <subcellularLocation>
        <location evidence="1">Cell inner membrane</location>
        <topology evidence="1">Multi-pass membrane protein</topology>
    </subcellularLocation>
    <subcellularLocation>
        <location evidence="8">Cell membrane</location>
        <topology evidence="8">Multi-pass membrane protein</topology>
    </subcellularLocation>
</comment>
<evidence type="ECO:0000256" key="5">
    <source>
        <dbReference type="ARBA" id="ARBA00022692"/>
    </source>
</evidence>
<dbReference type="GO" id="GO:0055085">
    <property type="term" value="P:transmembrane transport"/>
    <property type="evidence" value="ECO:0007669"/>
    <property type="project" value="InterPro"/>
</dbReference>
<comment type="similarity">
    <text evidence="8">Belongs to the binding-protein-dependent transport system permease family.</text>
</comment>
<feature type="region of interest" description="Disordered" evidence="9">
    <location>
        <begin position="106"/>
        <end position="142"/>
    </location>
</feature>
<keyword evidence="7 8" id="KW-0472">Membrane</keyword>
<evidence type="ECO:0000313" key="12">
    <source>
        <dbReference type="Proteomes" id="UP000199258"/>
    </source>
</evidence>
<sequence>MEEAAAIMRAGTLYTFRRILLPAVLPAAAAVAALNFNNLLDDYDTAVLLAHPLYQPLGLQIKANTDGGASVESIGNTFVYTVLLRVVMGTVMYLVYGQLNRVRRSPRARRVPLQRVGGDAGTPNADLPEASAMEDPSEARVP</sequence>
<proteinExistence type="inferred from homology"/>
<keyword evidence="12" id="KW-1185">Reference proteome</keyword>
<dbReference type="Gene3D" id="1.10.3720.10">
    <property type="entry name" value="MetI-like"/>
    <property type="match status" value="1"/>
</dbReference>
<keyword evidence="5 8" id="KW-0812">Transmembrane</keyword>
<dbReference type="PANTHER" id="PTHR43357:SF4">
    <property type="entry name" value="INNER MEMBRANE ABC TRANSPORTER PERMEASE PROTEIN YDCV"/>
    <property type="match status" value="1"/>
</dbReference>
<keyword evidence="4" id="KW-0997">Cell inner membrane</keyword>
<gene>
    <name evidence="11" type="ORF">SAMN04488693_1396</name>
</gene>
<dbReference type="PANTHER" id="PTHR43357">
    <property type="entry name" value="INNER MEMBRANE ABC TRANSPORTER PERMEASE PROTEIN YDCV"/>
    <property type="match status" value="1"/>
</dbReference>
<evidence type="ECO:0000259" key="10">
    <source>
        <dbReference type="PROSITE" id="PS50928"/>
    </source>
</evidence>
<evidence type="ECO:0000256" key="8">
    <source>
        <dbReference type="RuleBase" id="RU363032"/>
    </source>
</evidence>
<feature type="transmembrane region" description="Helical" evidence="8">
    <location>
        <begin position="20"/>
        <end position="40"/>
    </location>
</feature>
<keyword evidence="2 8" id="KW-0813">Transport</keyword>
<dbReference type="SUPFAM" id="SSF161098">
    <property type="entry name" value="MetI-like"/>
    <property type="match status" value="1"/>
</dbReference>
<dbReference type="EMBL" id="FNDT01000039">
    <property type="protein sequence ID" value="SDI97184.1"/>
    <property type="molecule type" value="Genomic_DNA"/>
</dbReference>
<keyword evidence="6 8" id="KW-1133">Transmembrane helix</keyword>
<dbReference type="InterPro" id="IPR000515">
    <property type="entry name" value="MetI-like"/>
</dbReference>
<evidence type="ECO:0000256" key="7">
    <source>
        <dbReference type="ARBA" id="ARBA00023136"/>
    </source>
</evidence>
<organism evidence="11 12">
    <name type="scientific">Arthrobacter subterraneus</name>
    <dbReference type="NCBI Taxonomy" id="335973"/>
    <lineage>
        <taxon>Bacteria</taxon>
        <taxon>Bacillati</taxon>
        <taxon>Actinomycetota</taxon>
        <taxon>Actinomycetes</taxon>
        <taxon>Micrococcales</taxon>
        <taxon>Micrococcaceae</taxon>
        <taxon>Arthrobacter</taxon>
    </lineage>
</organism>
<dbReference type="AlphaFoldDB" id="A0A1G8PXF3"/>
<dbReference type="Pfam" id="PF00528">
    <property type="entry name" value="BPD_transp_1"/>
    <property type="match status" value="1"/>
</dbReference>
<dbReference type="STRING" id="335973.SAMN04488693_1396"/>
<evidence type="ECO:0000256" key="2">
    <source>
        <dbReference type="ARBA" id="ARBA00022448"/>
    </source>
</evidence>
<dbReference type="PROSITE" id="PS50928">
    <property type="entry name" value="ABC_TM1"/>
    <property type="match status" value="1"/>
</dbReference>
<feature type="domain" description="ABC transmembrane type-1" evidence="10">
    <location>
        <begin position="1"/>
        <end position="95"/>
    </location>
</feature>
<dbReference type="InterPro" id="IPR035906">
    <property type="entry name" value="MetI-like_sf"/>
</dbReference>
<keyword evidence="3" id="KW-1003">Cell membrane</keyword>
<name>A0A1G8PXF3_9MICC</name>
<evidence type="ECO:0000313" key="11">
    <source>
        <dbReference type="EMBL" id="SDI97184.1"/>
    </source>
</evidence>
<evidence type="ECO:0000256" key="1">
    <source>
        <dbReference type="ARBA" id="ARBA00004429"/>
    </source>
</evidence>
<dbReference type="GO" id="GO:0005886">
    <property type="term" value="C:plasma membrane"/>
    <property type="evidence" value="ECO:0007669"/>
    <property type="project" value="UniProtKB-SubCell"/>
</dbReference>
<evidence type="ECO:0000256" key="4">
    <source>
        <dbReference type="ARBA" id="ARBA00022519"/>
    </source>
</evidence>